<reference evidence="2 3" key="1">
    <citation type="submission" date="2019-05" db="EMBL/GenBank/DDBJ databases">
        <title>Another draft genome of Portunus trituberculatus and its Hox gene families provides insights of decapod evolution.</title>
        <authorList>
            <person name="Jeong J.-H."/>
            <person name="Song I."/>
            <person name="Kim S."/>
            <person name="Choi T."/>
            <person name="Kim D."/>
            <person name="Ryu S."/>
            <person name="Kim W."/>
        </authorList>
    </citation>
    <scope>NUCLEOTIDE SEQUENCE [LARGE SCALE GENOMIC DNA]</scope>
    <source>
        <tissue evidence="2">Muscle</tissue>
    </source>
</reference>
<dbReference type="EMBL" id="VSRR010019980">
    <property type="protein sequence ID" value="MPC62713.1"/>
    <property type="molecule type" value="Genomic_DNA"/>
</dbReference>
<sequence>MTDRLPHGTGQRTPTLSGCSSDTDGHARRVIVGFIVFRDVQTGKKYEFIANDWLAVKYGDGQVGEAMHY</sequence>
<organism evidence="2 3">
    <name type="scientific">Portunus trituberculatus</name>
    <name type="common">Swimming crab</name>
    <name type="synonym">Neptunus trituberculatus</name>
    <dbReference type="NCBI Taxonomy" id="210409"/>
    <lineage>
        <taxon>Eukaryota</taxon>
        <taxon>Metazoa</taxon>
        <taxon>Ecdysozoa</taxon>
        <taxon>Arthropoda</taxon>
        <taxon>Crustacea</taxon>
        <taxon>Multicrustacea</taxon>
        <taxon>Malacostraca</taxon>
        <taxon>Eumalacostraca</taxon>
        <taxon>Eucarida</taxon>
        <taxon>Decapoda</taxon>
        <taxon>Pleocyemata</taxon>
        <taxon>Brachyura</taxon>
        <taxon>Eubrachyura</taxon>
        <taxon>Portunoidea</taxon>
        <taxon>Portunidae</taxon>
        <taxon>Portuninae</taxon>
        <taxon>Portunus</taxon>
    </lineage>
</organism>
<comment type="caution">
    <text evidence="2">The sequence shown here is derived from an EMBL/GenBank/DDBJ whole genome shotgun (WGS) entry which is preliminary data.</text>
</comment>
<evidence type="ECO:0000256" key="1">
    <source>
        <dbReference type="SAM" id="MobiDB-lite"/>
    </source>
</evidence>
<accession>A0A5B7GYE7</accession>
<dbReference type="Proteomes" id="UP000324222">
    <property type="component" value="Unassembled WGS sequence"/>
</dbReference>
<evidence type="ECO:0000313" key="2">
    <source>
        <dbReference type="EMBL" id="MPC62713.1"/>
    </source>
</evidence>
<gene>
    <name evidence="2" type="ORF">E2C01_056802</name>
</gene>
<name>A0A5B7GYE7_PORTR</name>
<keyword evidence="3" id="KW-1185">Reference proteome</keyword>
<protein>
    <submittedName>
        <fullName evidence="2">Uncharacterized protein</fullName>
    </submittedName>
</protein>
<evidence type="ECO:0000313" key="3">
    <source>
        <dbReference type="Proteomes" id="UP000324222"/>
    </source>
</evidence>
<proteinExistence type="predicted"/>
<feature type="compositionally biased region" description="Polar residues" evidence="1">
    <location>
        <begin position="10"/>
        <end position="22"/>
    </location>
</feature>
<feature type="region of interest" description="Disordered" evidence="1">
    <location>
        <begin position="1"/>
        <end position="23"/>
    </location>
</feature>
<dbReference type="AlphaFoldDB" id="A0A5B7GYE7"/>